<dbReference type="PATRIC" id="fig|1423727.3.peg.1192"/>
<organism evidence="1 2">
    <name type="scientific">Lacticaseibacillus brantae DSM 23927</name>
    <dbReference type="NCBI Taxonomy" id="1423727"/>
    <lineage>
        <taxon>Bacteria</taxon>
        <taxon>Bacillati</taxon>
        <taxon>Bacillota</taxon>
        <taxon>Bacilli</taxon>
        <taxon>Lactobacillales</taxon>
        <taxon>Lactobacillaceae</taxon>
        <taxon>Lacticaseibacillus</taxon>
    </lineage>
</organism>
<accession>A0A0R2AXR1</accession>
<protein>
    <submittedName>
        <fullName evidence="1">Uncharacterized protein</fullName>
    </submittedName>
</protein>
<dbReference type="Proteomes" id="UP000051672">
    <property type="component" value="Unassembled WGS sequence"/>
</dbReference>
<dbReference type="RefSeq" id="WP_057894454.1">
    <property type="nucleotide sequence ID" value="NZ_AYZQ01000002.1"/>
</dbReference>
<reference evidence="1 2" key="1">
    <citation type="journal article" date="2015" name="Genome Announc.">
        <title>Expanding the biotechnology potential of lactobacilli through comparative genomics of 213 strains and associated genera.</title>
        <authorList>
            <person name="Sun Z."/>
            <person name="Harris H.M."/>
            <person name="McCann A."/>
            <person name="Guo C."/>
            <person name="Argimon S."/>
            <person name="Zhang W."/>
            <person name="Yang X."/>
            <person name="Jeffery I.B."/>
            <person name="Cooney J.C."/>
            <person name="Kagawa T.F."/>
            <person name="Liu W."/>
            <person name="Song Y."/>
            <person name="Salvetti E."/>
            <person name="Wrobel A."/>
            <person name="Rasinkangas P."/>
            <person name="Parkhill J."/>
            <person name="Rea M.C."/>
            <person name="O'Sullivan O."/>
            <person name="Ritari J."/>
            <person name="Douillard F.P."/>
            <person name="Paul Ross R."/>
            <person name="Yang R."/>
            <person name="Briner A.E."/>
            <person name="Felis G.E."/>
            <person name="de Vos W.M."/>
            <person name="Barrangou R."/>
            <person name="Klaenhammer T.R."/>
            <person name="Caufield P.W."/>
            <person name="Cui Y."/>
            <person name="Zhang H."/>
            <person name="O'Toole P.W."/>
        </authorList>
    </citation>
    <scope>NUCLEOTIDE SEQUENCE [LARGE SCALE GENOMIC DNA]</scope>
    <source>
        <strain evidence="1 2">DSM 23927</strain>
    </source>
</reference>
<sequence>MQTETWYQLPSGDYRYVVTTTPETVTFLTTTNFQNNDHIHTQTAPQEAFAKAQPVTFDQVKRQLIESCVFIPNQD</sequence>
<proteinExistence type="predicted"/>
<gene>
    <name evidence="1" type="ORF">FC34_GL001174</name>
</gene>
<keyword evidence="2" id="KW-1185">Reference proteome</keyword>
<comment type="caution">
    <text evidence="1">The sequence shown here is derived from an EMBL/GenBank/DDBJ whole genome shotgun (WGS) entry which is preliminary data.</text>
</comment>
<evidence type="ECO:0000313" key="2">
    <source>
        <dbReference type="Proteomes" id="UP000051672"/>
    </source>
</evidence>
<evidence type="ECO:0000313" key="1">
    <source>
        <dbReference type="EMBL" id="KRM72190.1"/>
    </source>
</evidence>
<name>A0A0R2AXR1_9LACO</name>
<dbReference type="EMBL" id="AYZQ01000002">
    <property type="protein sequence ID" value="KRM72190.1"/>
    <property type="molecule type" value="Genomic_DNA"/>
</dbReference>
<dbReference type="AlphaFoldDB" id="A0A0R2AXR1"/>